<feature type="domain" description="RlpA-like protein double-psi beta-barrel" evidence="6">
    <location>
        <begin position="116"/>
        <end position="204"/>
    </location>
</feature>
<dbReference type="EC" id="4.2.2.-" evidence="3"/>
<feature type="region of interest" description="Disordered" evidence="5">
    <location>
        <begin position="1"/>
        <end position="20"/>
    </location>
</feature>
<dbReference type="Proteomes" id="UP000018766">
    <property type="component" value="Unassembled WGS sequence"/>
</dbReference>
<reference evidence="7 8" key="1">
    <citation type="submission" date="2013-11" db="EMBL/GenBank/DDBJ databases">
        <title>Genomic analysis of Pelistega sp. HM-7.</title>
        <authorList>
            <person name="Kumbhare S.V."/>
            <person name="Shetty S.A."/>
            <person name="Sharma O."/>
            <person name="Dhotre D.P."/>
        </authorList>
    </citation>
    <scope>NUCLEOTIDE SEQUENCE [LARGE SCALE GENOMIC DNA]</scope>
    <source>
        <strain evidence="7 8">HM-7</strain>
    </source>
</reference>
<dbReference type="EMBL" id="AYSV01000092">
    <property type="protein sequence ID" value="ETD69896.1"/>
    <property type="molecule type" value="Genomic_DNA"/>
</dbReference>
<evidence type="ECO:0000256" key="1">
    <source>
        <dbReference type="ARBA" id="ARBA00023239"/>
    </source>
</evidence>
<dbReference type="InterPro" id="IPR009009">
    <property type="entry name" value="RlpA-like_DPBB"/>
</dbReference>
<dbReference type="InterPro" id="IPR036908">
    <property type="entry name" value="RlpA-like_sf"/>
</dbReference>
<comment type="function">
    <text evidence="3">Lytic transglycosylase with a strong preference for naked glycan strands that lack stem peptides.</text>
</comment>
<comment type="similarity">
    <text evidence="3 4">Belongs to the RlpA family.</text>
</comment>
<proteinExistence type="inferred from homology"/>
<evidence type="ECO:0000313" key="8">
    <source>
        <dbReference type="Proteomes" id="UP000018766"/>
    </source>
</evidence>
<evidence type="ECO:0000259" key="6">
    <source>
        <dbReference type="Pfam" id="PF03330"/>
    </source>
</evidence>
<evidence type="ECO:0000256" key="2">
    <source>
        <dbReference type="ARBA" id="ARBA00023316"/>
    </source>
</evidence>
<dbReference type="GO" id="GO:0071555">
    <property type="term" value="P:cell wall organization"/>
    <property type="evidence" value="ECO:0007669"/>
    <property type="project" value="UniProtKB-KW"/>
</dbReference>
<dbReference type="SUPFAM" id="SSF50685">
    <property type="entry name" value="Barwin-like endoglucanases"/>
    <property type="match status" value="1"/>
</dbReference>
<dbReference type="Gene3D" id="2.40.40.10">
    <property type="entry name" value="RlpA-like domain"/>
    <property type="match status" value="1"/>
</dbReference>
<dbReference type="RefSeq" id="WP_023951710.1">
    <property type="nucleotide sequence ID" value="NZ_AYSV01000092.1"/>
</dbReference>
<gene>
    <name evidence="3" type="primary">rlpA</name>
    <name evidence="7" type="ORF">V757_08550</name>
</gene>
<name>V8G1C1_9BURK</name>
<dbReference type="PATRIC" id="fig|1414851.3.peg.1769"/>
<dbReference type="PANTHER" id="PTHR34183:SF1">
    <property type="entry name" value="ENDOLYTIC PEPTIDOGLYCAN TRANSGLYCOSYLASE RLPA"/>
    <property type="match status" value="1"/>
</dbReference>
<keyword evidence="1 3" id="KW-0456">Lyase</keyword>
<dbReference type="Pfam" id="PF03330">
    <property type="entry name" value="DPBB_1"/>
    <property type="match status" value="1"/>
</dbReference>
<evidence type="ECO:0000256" key="4">
    <source>
        <dbReference type="RuleBase" id="RU003495"/>
    </source>
</evidence>
<dbReference type="GO" id="GO:0008932">
    <property type="term" value="F:lytic endotransglycosylase activity"/>
    <property type="evidence" value="ECO:0007669"/>
    <property type="project" value="UniProtKB-UniRule"/>
</dbReference>
<evidence type="ECO:0000313" key="7">
    <source>
        <dbReference type="EMBL" id="ETD69896.1"/>
    </source>
</evidence>
<organism evidence="7 8">
    <name type="scientific">Pelistega indica</name>
    <dbReference type="NCBI Taxonomy" id="1414851"/>
    <lineage>
        <taxon>Bacteria</taxon>
        <taxon>Pseudomonadati</taxon>
        <taxon>Pseudomonadota</taxon>
        <taxon>Betaproteobacteria</taxon>
        <taxon>Burkholderiales</taxon>
        <taxon>Alcaligenaceae</taxon>
        <taxon>Pelistega</taxon>
    </lineage>
</organism>
<dbReference type="HAMAP" id="MF_02071">
    <property type="entry name" value="RlpA"/>
    <property type="match status" value="1"/>
</dbReference>
<keyword evidence="8" id="KW-1185">Reference proteome</keyword>
<evidence type="ECO:0000256" key="3">
    <source>
        <dbReference type="HAMAP-Rule" id="MF_02071"/>
    </source>
</evidence>
<accession>V8G1C1</accession>
<sequence>MSPVFAQQDSSQHSQDSSQHYRITVNGIFPDAPSEHTLGENIQKKFLQENNLDNDVLEESSESKIADVTVSLDNSVLKKDTEPKLRVDSTHTKKAKAYTVNGKKYVPFASLKEFSQVGIASWYGPGFHGRKTANGERFNQHGLTAAHKELPINSVVKVTRVSTGKSILVRINDRGPFHSNRVIDLSYGAAKVLGIDKRGSDKVKIELMDGQKNIH</sequence>
<feature type="compositionally biased region" description="Low complexity" evidence="5">
    <location>
        <begin position="7"/>
        <end position="20"/>
    </location>
</feature>
<dbReference type="InterPro" id="IPR012997">
    <property type="entry name" value="RplA"/>
</dbReference>
<keyword evidence="2 3" id="KW-0961">Cell wall biogenesis/degradation</keyword>
<protein>
    <recommendedName>
        <fullName evidence="3">Endolytic peptidoglycan transglycosylase RlpA</fullName>
        <ecNumber evidence="3">4.2.2.-</ecNumber>
    </recommendedName>
</protein>
<dbReference type="CDD" id="cd22268">
    <property type="entry name" value="DPBB_RlpA-like"/>
    <property type="match status" value="1"/>
</dbReference>
<evidence type="ECO:0000256" key="5">
    <source>
        <dbReference type="SAM" id="MobiDB-lite"/>
    </source>
</evidence>
<comment type="caution">
    <text evidence="7">The sequence shown here is derived from an EMBL/GenBank/DDBJ whole genome shotgun (WGS) entry which is preliminary data.</text>
</comment>
<dbReference type="PANTHER" id="PTHR34183">
    <property type="entry name" value="ENDOLYTIC PEPTIDOGLYCAN TRANSGLYCOSYLASE RLPA"/>
    <property type="match status" value="1"/>
</dbReference>
<dbReference type="GO" id="GO:0000270">
    <property type="term" value="P:peptidoglycan metabolic process"/>
    <property type="evidence" value="ECO:0007669"/>
    <property type="project" value="UniProtKB-UniRule"/>
</dbReference>
<dbReference type="NCBIfam" id="TIGR00413">
    <property type="entry name" value="rlpA"/>
    <property type="match status" value="1"/>
</dbReference>
<dbReference type="AlphaFoldDB" id="V8G1C1"/>
<dbReference type="InterPro" id="IPR034718">
    <property type="entry name" value="RlpA"/>
</dbReference>